<evidence type="ECO:0000256" key="1">
    <source>
        <dbReference type="ARBA" id="ARBA00022729"/>
    </source>
</evidence>
<dbReference type="InterPro" id="IPR039565">
    <property type="entry name" value="BamD-like"/>
</dbReference>
<evidence type="ECO:0000256" key="3">
    <source>
        <dbReference type="SAM" id="Coils"/>
    </source>
</evidence>
<dbReference type="SMART" id="SM00028">
    <property type="entry name" value="TPR"/>
    <property type="match status" value="3"/>
</dbReference>
<dbReference type="SUPFAM" id="SSF48452">
    <property type="entry name" value="TPR-like"/>
    <property type="match status" value="1"/>
</dbReference>
<comment type="caution">
    <text evidence="5">The sequence shown here is derived from an EMBL/GenBank/DDBJ whole genome shotgun (WGS) entry which is preliminary data.</text>
</comment>
<protein>
    <submittedName>
        <fullName evidence="5">Tol-pal system protein YbgF</fullName>
    </submittedName>
</protein>
<evidence type="ECO:0000259" key="4">
    <source>
        <dbReference type="Pfam" id="PF13525"/>
    </source>
</evidence>
<feature type="domain" description="Outer membrane lipoprotein BamD-like" evidence="4">
    <location>
        <begin position="120"/>
        <end position="243"/>
    </location>
</feature>
<accession>A0A1F7S832</accession>
<organism evidence="5 6">
    <name type="scientific">Candidatus Schekmanbacteria bacterium RBG_13_48_7</name>
    <dbReference type="NCBI Taxonomy" id="1817878"/>
    <lineage>
        <taxon>Bacteria</taxon>
        <taxon>Candidatus Schekmaniibacteriota</taxon>
    </lineage>
</organism>
<evidence type="ECO:0000313" key="6">
    <source>
        <dbReference type="Proteomes" id="UP000179266"/>
    </source>
</evidence>
<dbReference type="Proteomes" id="UP000179266">
    <property type="component" value="Unassembled WGS sequence"/>
</dbReference>
<keyword evidence="2" id="KW-0802">TPR repeat</keyword>
<dbReference type="InterPro" id="IPR034706">
    <property type="entry name" value="CpoB"/>
</dbReference>
<keyword evidence="3" id="KW-0175">Coiled coil</keyword>
<dbReference type="GO" id="GO:0051301">
    <property type="term" value="P:cell division"/>
    <property type="evidence" value="ECO:0007669"/>
    <property type="project" value="InterPro"/>
</dbReference>
<dbReference type="PROSITE" id="PS50005">
    <property type="entry name" value="TPR"/>
    <property type="match status" value="2"/>
</dbReference>
<evidence type="ECO:0000256" key="2">
    <source>
        <dbReference type="PROSITE-ProRule" id="PRU00339"/>
    </source>
</evidence>
<dbReference type="Gene3D" id="1.25.40.10">
    <property type="entry name" value="Tetratricopeptide repeat domain"/>
    <property type="match status" value="1"/>
</dbReference>
<dbReference type="InterPro" id="IPR014162">
    <property type="entry name" value="CpoB_C"/>
</dbReference>
<dbReference type="NCBIfam" id="TIGR02795">
    <property type="entry name" value="tol_pal_ybgF"/>
    <property type="match status" value="1"/>
</dbReference>
<dbReference type="Pfam" id="PF13525">
    <property type="entry name" value="YfiO"/>
    <property type="match status" value="1"/>
</dbReference>
<feature type="repeat" description="TPR" evidence="2">
    <location>
        <begin position="159"/>
        <end position="192"/>
    </location>
</feature>
<keyword evidence="1" id="KW-0732">Signal</keyword>
<dbReference type="HAMAP" id="MF_02066">
    <property type="entry name" value="CpoB"/>
    <property type="match status" value="1"/>
</dbReference>
<feature type="repeat" description="TPR" evidence="2">
    <location>
        <begin position="196"/>
        <end position="229"/>
    </location>
</feature>
<dbReference type="AlphaFoldDB" id="A0A1F7S832"/>
<dbReference type="EMBL" id="MGDD01000009">
    <property type="protein sequence ID" value="OGL49956.1"/>
    <property type="molecule type" value="Genomic_DNA"/>
</dbReference>
<feature type="coiled-coil region" evidence="3">
    <location>
        <begin position="16"/>
        <end position="43"/>
    </location>
</feature>
<dbReference type="InterPro" id="IPR011990">
    <property type="entry name" value="TPR-like_helical_dom_sf"/>
</dbReference>
<evidence type="ECO:0000313" key="5">
    <source>
        <dbReference type="EMBL" id="OGL49956.1"/>
    </source>
</evidence>
<name>A0A1F7S832_9BACT</name>
<proteinExistence type="inferred from homology"/>
<reference evidence="5 6" key="1">
    <citation type="journal article" date="2016" name="Nat. Commun.">
        <title>Thousands of microbial genomes shed light on interconnected biogeochemical processes in an aquifer system.</title>
        <authorList>
            <person name="Anantharaman K."/>
            <person name="Brown C.T."/>
            <person name="Hug L.A."/>
            <person name="Sharon I."/>
            <person name="Castelle C.J."/>
            <person name="Probst A.J."/>
            <person name="Thomas B.C."/>
            <person name="Singh A."/>
            <person name="Wilkins M.J."/>
            <person name="Karaoz U."/>
            <person name="Brodie E.L."/>
            <person name="Williams K.H."/>
            <person name="Hubbard S.S."/>
            <person name="Banfield J.F."/>
        </authorList>
    </citation>
    <scope>NUCLEOTIDE SEQUENCE [LARGE SCALE GENOMIC DNA]</scope>
</reference>
<sequence>MSLLFLFSGCASPKKLLDLEQEINQLKITVEVLEKSNVEMNMKLDSLTDSVKRIEESVQVNIDNLRSVMTEKTITEKTRFEKEKASDYIDDQIYLSESKSEDFSKTESREIPTFQDFSNTDANQLYNNAFTHYKTGLYSKAILEFEEFVSRFPENNLADNAQYWIGEVYYSQKDYNRAIHEFQKVLDLYPLGNKVPDAMLKMGFSFKEIREFRKALEQFQKVIERFPDSEAAKKAREQMEIIRSEQ</sequence>
<dbReference type="InterPro" id="IPR019734">
    <property type="entry name" value="TPR_rpt"/>
</dbReference>
<gene>
    <name evidence="5" type="ORF">A2161_08310</name>
</gene>